<reference evidence="2" key="2">
    <citation type="journal article" date="2015" name="Data Brief">
        <title>Shoot transcriptome of the giant reed, Arundo donax.</title>
        <authorList>
            <person name="Barrero R.A."/>
            <person name="Guerrero F.D."/>
            <person name="Moolhuijzen P."/>
            <person name="Goolsby J.A."/>
            <person name="Tidwell J."/>
            <person name="Bellgard S.E."/>
            <person name="Bellgard M.I."/>
        </authorList>
    </citation>
    <scope>NUCLEOTIDE SEQUENCE</scope>
    <source>
        <tissue evidence="2">Shoot tissue taken approximately 20 cm above the soil surface</tissue>
    </source>
</reference>
<feature type="region of interest" description="Disordered" evidence="1">
    <location>
        <begin position="1"/>
        <end position="54"/>
    </location>
</feature>
<proteinExistence type="predicted"/>
<dbReference type="AlphaFoldDB" id="A0A0A8XZQ2"/>
<evidence type="ECO:0000256" key="1">
    <source>
        <dbReference type="SAM" id="MobiDB-lite"/>
    </source>
</evidence>
<sequence length="54" mass="5551">MGSSSLGSSPMGTSPSSHPAALPAPRSASARWRASPALPFHAGHGSHSDRERTR</sequence>
<reference evidence="2" key="1">
    <citation type="submission" date="2014-09" db="EMBL/GenBank/DDBJ databases">
        <authorList>
            <person name="Magalhaes I.L.F."/>
            <person name="Oliveira U."/>
            <person name="Santos F.R."/>
            <person name="Vidigal T.H.D.A."/>
            <person name="Brescovit A.D."/>
            <person name="Santos A.J."/>
        </authorList>
    </citation>
    <scope>NUCLEOTIDE SEQUENCE</scope>
    <source>
        <tissue evidence="2">Shoot tissue taken approximately 20 cm above the soil surface</tissue>
    </source>
</reference>
<name>A0A0A8XZQ2_ARUDO</name>
<dbReference type="EMBL" id="GBRH01280728">
    <property type="protein sequence ID" value="JAD17167.1"/>
    <property type="molecule type" value="Transcribed_RNA"/>
</dbReference>
<organism evidence="2">
    <name type="scientific">Arundo donax</name>
    <name type="common">Giant reed</name>
    <name type="synonym">Donax arundinaceus</name>
    <dbReference type="NCBI Taxonomy" id="35708"/>
    <lineage>
        <taxon>Eukaryota</taxon>
        <taxon>Viridiplantae</taxon>
        <taxon>Streptophyta</taxon>
        <taxon>Embryophyta</taxon>
        <taxon>Tracheophyta</taxon>
        <taxon>Spermatophyta</taxon>
        <taxon>Magnoliopsida</taxon>
        <taxon>Liliopsida</taxon>
        <taxon>Poales</taxon>
        <taxon>Poaceae</taxon>
        <taxon>PACMAD clade</taxon>
        <taxon>Arundinoideae</taxon>
        <taxon>Arundineae</taxon>
        <taxon>Arundo</taxon>
    </lineage>
</organism>
<protein>
    <submittedName>
        <fullName evidence="2">Uncharacterized protein</fullName>
    </submittedName>
</protein>
<evidence type="ECO:0000313" key="2">
    <source>
        <dbReference type="EMBL" id="JAD17167.1"/>
    </source>
</evidence>
<accession>A0A0A8XZQ2</accession>
<feature type="compositionally biased region" description="Low complexity" evidence="1">
    <location>
        <begin position="1"/>
        <end position="39"/>
    </location>
</feature>